<reference evidence="11" key="1">
    <citation type="submission" date="2019-10" db="EMBL/GenBank/DDBJ databases">
        <title>Metagenomic sequencing of thiosulfate-disproportionating enrichment culture.</title>
        <authorList>
            <person name="Umezawa K."/>
            <person name="Kojima H."/>
            <person name="Fukui M."/>
        </authorList>
    </citation>
    <scope>NUCLEOTIDE SEQUENCE</scope>
    <source>
        <strain evidence="11">45J</strain>
    </source>
</reference>
<dbReference type="InterPro" id="IPR032828">
    <property type="entry name" value="PolyA_RNA-bd"/>
</dbReference>
<dbReference type="Gene3D" id="1.10.3090.10">
    <property type="entry name" value="cca-adding enzyme, domain 2"/>
    <property type="match status" value="1"/>
</dbReference>
<dbReference type="SUPFAM" id="SSF54631">
    <property type="entry name" value="CBS-domain pair"/>
    <property type="match status" value="1"/>
</dbReference>
<keyword evidence="8" id="KW-0460">Magnesium</keyword>
<dbReference type="SUPFAM" id="SSF81301">
    <property type="entry name" value="Nucleotidyltransferase"/>
    <property type="match status" value="1"/>
</dbReference>
<dbReference type="EMBL" id="BLAB01000001">
    <property type="protein sequence ID" value="GER92885.1"/>
    <property type="molecule type" value="Genomic_DNA"/>
</dbReference>
<dbReference type="InterPro" id="IPR043519">
    <property type="entry name" value="NT_sf"/>
</dbReference>
<dbReference type="PANTHER" id="PTHR47788:SF1">
    <property type="entry name" value="A-ADDING TRNA NUCLEOTIDYLTRANSFERASE"/>
    <property type="match status" value="1"/>
</dbReference>
<evidence type="ECO:0000256" key="1">
    <source>
        <dbReference type="ARBA" id="ARBA00001946"/>
    </source>
</evidence>
<dbReference type="AlphaFoldDB" id="A0A5J4KY49"/>
<dbReference type="PROSITE" id="PS51371">
    <property type="entry name" value="CBS"/>
    <property type="match status" value="2"/>
</dbReference>
<dbReference type="Gene3D" id="3.90.1640.10">
    <property type="entry name" value="inorganic pyrophosphatase (n-terminal core)"/>
    <property type="match status" value="1"/>
</dbReference>
<dbReference type="InterPro" id="IPR000644">
    <property type="entry name" value="CBS_dom"/>
</dbReference>
<evidence type="ECO:0000256" key="4">
    <source>
        <dbReference type="ARBA" id="ARBA00022694"/>
    </source>
</evidence>
<sequence>MDIITSHINADFDALASAIGAKKIYPDAVIVFPGSLEKKVRDFVDAFHPVEIKKLKDIDIGNVKRLILVDTKHPDRIGQIKELLTKSDIKIHIYDHHPIKNSDIRGELEVIEHVGAVSTIFTEIIQKKKIILTPLDATLLCLGIYEETGSLTYASTTPRDLMAASYLLKRGANLNIVSDFLKIELSREEFTLLNDLMQSLREIVIHSVRIKIGKATMDGFGDVAHLAHKIMDMEDTDAIVLLIGMADKILIVARSKVAELDVSQVLAEFGGGGHSTAASATIKDIPFEIIEERLIASLNKHVRPLKSVRDVMTTPVIVIQYNSKVKEAEDMMTRYGVNVLPVVKKDKYVGILTREVVEKALFHGFGKSKCIDFATTDVITVSADTPVSDVETSMIEQNQRFVPVLDKDKIIGAITRTDILRALYEDFLRKSRVSAKEVVGDSVLGLGRNISGMLKDKLPSHLYEFLKIAGAVADEFKFGAYLVGGCVRDILRGEENLDIDIVIEGDAIAFAKKLGEEIGAKVTTHERFGTAQVIKKDFKLDIATARTEYYESPAALPKVEMSSIKKDLYRRDFTINTLAVKLNKKDFGLLIDFFGGQRDLKDKVIRVLHNLSFIEDPTRAFRAIRFSERFGFKLTRHTENLIRSAIRMNIFEKLSGTRLYDELMLTFDETNPVKALKRLGDYELLKVIHPKISFSPELESLLQSVHDTITWFELLFLNEKYDKGMLYIMALLYKLNKEEREVALNRLSVTSRLKNKILNGLNAAKNILRGLKPDNPIEIYHMLEGHDIEFILFSMALTNDSEKKKAISHFLVKLRGIRPELKGDDLKALGISPGPEYSRIFKKILDEKLINRLHTKDEEIEFVKKLTKNLL</sequence>
<keyword evidence="7" id="KW-0547">Nucleotide-binding</keyword>
<dbReference type="InterPro" id="IPR001667">
    <property type="entry name" value="DDH_dom"/>
</dbReference>
<evidence type="ECO:0000256" key="2">
    <source>
        <dbReference type="ARBA" id="ARBA00022555"/>
    </source>
</evidence>
<dbReference type="Pfam" id="PF00571">
    <property type="entry name" value="CBS"/>
    <property type="match status" value="2"/>
</dbReference>
<evidence type="ECO:0000259" key="10">
    <source>
        <dbReference type="PROSITE" id="PS51371"/>
    </source>
</evidence>
<dbReference type="SUPFAM" id="SSF81891">
    <property type="entry name" value="Poly A polymerase C-terminal region-like"/>
    <property type="match status" value="1"/>
</dbReference>
<keyword evidence="6" id="KW-0479">Metal-binding</keyword>
<dbReference type="GO" id="GO:0000049">
    <property type="term" value="F:tRNA binding"/>
    <property type="evidence" value="ECO:0007669"/>
    <property type="project" value="UniProtKB-KW"/>
</dbReference>
<comment type="cofactor">
    <cofactor evidence="1">
        <name>Mg(2+)</name>
        <dbReference type="ChEBI" id="CHEBI:18420"/>
    </cofactor>
</comment>
<dbReference type="GO" id="GO:0046872">
    <property type="term" value="F:metal ion binding"/>
    <property type="evidence" value="ECO:0007669"/>
    <property type="project" value="UniProtKB-KW"/>
</dbReference>
<dbReference type="GO" id="GO:0008033">
    <property type="term" value="P:tRNA processing"/>
    <property type="evidence" value="ECO:0007669"/>
    <property type="project" value="UniProtKB-KW"/>
</dbReference>
<dbReference type="Gene3D" id="3.10.580.10">
    <property type="entry name" value="CBS-domain"/>
    <property type="match status" value="1"/>
</dbReference>
<organism evidence="11">
    <name type="scientific">hot springs metagenome</name>
    <dbReference type="NCBI Taxonomy" id="433727"/>
    <lineage>
        <taxon>unclassified sequences</taxon>
        <taxon>metagenomes</taxon>
        <taxon>ecological metagenomes</taxon>
    </lineage>
</organism>
<dbReference type="InterPro" id="IPR046342">
    <property type="entry name" value="CBS_dom_sf"/>
</dbReference>
<gene>
    <name evidence="11" type="ORF">A45J_0616</name>
</gene>
<keyword evidence="3" id="KW-0808">Transferase</keyword>
<dbReference type="Pfam" id="PF01743">
    <property type="entry name" value="PolyA_pol"/>
    <property type="match status" value="1"/>
</dbReference>
<dbReference type="SMART" id="SM00116">
    <property type="entry name" value="CBS"/>
    <property type="match status" value="2"/>
</dbReference>
<evidence type="ECO:0000313" key="11">
    <source>
        <dbReference type="EMBL" id="GER92885.1"/>
    </source>
</evidence>
<dbReference type="InterPro" id="IPR052390">
    <property type="entry name" value="tRNA_nt/polyA_polymerase"/>
</dbReference>
<dbReference type="InterPro" id="IPR003156">
    <property type="entry name" value="DHHA1_dom"/>
</dbReference>
<dbReference type="GO" id="GO:0016779">
    <property type="term" value="F:nucleotidyltransferase activity"/>
    <property type="evidence" value="ECO:0007669"/>
    <property type="project" value="UniProtKB-KW"/>
</dbReference>
<evidence type="ECO:0000256" key="9">
    <source>
        <dbReference type="ARBA" id="ARBA00022884"/>
    </source>
</evidence>
<evidence type="ECO:0000256" key="5">
    <source>
        <dbReference type="ARBA" id="ARBA00022695"/>
    </source>
</evidence>
<dbReference type="Pfam" id="PF01368">
    <property type="entry name" value="DHH"/>
    <property type="match status" value="1"/>
</dbReference>
<evidence type="ECO:0000256" key="6">
    <source>
        <dbReference type="ARBA" id="ARBA00022723"/>
    </source>
</evidence>
<feature type="domain" description="CBS" evidence="10">
    <location>
        <begin position="312"/>
        <end position="368"/>
    </location>
</feature>
<keyword evidence="2" id="KW-0820">tRNA-binding</keyword>
<dbReference type="InterPro" id="IPR038763">
    <property type="entry name" value="DHH_sf"/>
</dbReference>
<feature type="domain" description="CBS" evidence="10">
    <location>
        <begin position="374"/>
        <end position="431"/>
    </location>
</feature>
<evidence type="ECO:0000256" key="3">
    <source>
        <dbReference type="ARBA" id="ARBA00022679"/>
    </source>
</evidence>
<keyword evidence="5" id="KW-0548">Nucleotidyltransferase</keyword>
<keyword evidence="4" id="KW-0819">tRNA processing</keyword>
<dbReference type="Pfam" id="PF02272">
    <property type="entry name" value="DHHA1"/>
    <property type="match status" value="1"/>
</dbReference>
<dbReference type="Pfam" id="PF12627">
    <property type="entry name" value="PolyA_pol_RNAbd"/>
    <property type="match status" value="1"/>
</dbReference>
<evidence type="ECO:0000256" key="7">
    <source>
        <dbReference type="ARBA" id="ARBA00022741"/>
    </source>
</evidence>
<dbReference type="Gene3D" id="3.10.310.30">
    <property type="match status" value="1"/>
</dbReference>
<keyword evidence="9" id="KW-0694">RNA-binding</keyword>
<proteinExistence type="predicted"/>
<comment type="caution">
    <text evidence="11">The sequence shown here is derived from an EMBL/GenBank/DDBJ whole genome shotgun (WGS) entry which is preliminary data.</text>
</comment>
<dbReference type="GO" id="GO:0000166">
    <property type="term" value="F:nucleotide binding"/>
    <property type="evidence" value="ECO:0007669"/>
    <property type="project" value="UniProtKB-KW"/>
</dbReference>
<dbReference type="Gene3D" id="3.30.460.10">
    <property type="entry name" value="Beta Polymerase, domain 2"/>
    <property type="match status" value="1"/>
</dbReference>
<dbReference type="CDD" id="cd05398">
    <property type="entry name" value="NT_ClassII-CCAase"/>
    <property type="match status" value="1"/>
</dbReference>
<evidence type="ECO:0000256" key="8">
    <source>
        <dbReference type="ARBA" id="ARBA00022842"/>
    </source>
</evidence>
<dbReference type="PANTHER" id="PTHR47788">
    <property type="entry name" value="POLYA POLYMERASE"/>
    <property type="match status" value="1"/>
</dbReference>
<dbReference type="InterPro" id="IPR002646">
    <property type="entry name" value="PolA_pol_head_dom"/>
</dbReference>
<dbReference type="SUPFAM" id="SSF64182">
    <property type="entry name" value="DHH phosphoesterases"/>
    <property type="match status" value="1"/>
</dbReference>
<accession>A0A5J4KY49</accession>
<name>A0A5J4KY49_9ZZZZ</name>
<protein>
    <recommendedName>
        <fullName evidence="10">CBS domain-containing protein</fullName>
    </recommendedName>
</protein>